<comment type="cofactor">
    <cofactor evidence="1 8">
        <name>Mg(2+)</name>
        <dbReference type="ChEBI" id="CHEBI:18420"/>
    </cofactor>
</comment>
<feature type="domain" description="CobB/CobQ-like glutamine amidotransferase" evidence="10">
    <location>
        <begin position="253"/>
        <end position="442"/>
    </location>
</feature>
<dbReference type="EC" id="6.3.5.11" evidence="8"/>
<evidence type="ECO:0000256" key="7">
    <source>
        <dbReference type="ARBA" id="ARBA00022962"/>
    </source>
</evidence>
<evidence type="ECO:0000256" key="6">
    <source>
        <dbReference type="ARBA" id="ARBA00022842"/>
    </source>
</evidence>
<keyword evidence="2 8" id="KW-0169">Cobalamin biosynthesis</keyword>
<dbReference type="UniPathway" id="UPA00148">
    <property type="reaction ID" value="UER00231"/>
</dbReference>
<keyword evidence="6 8" id="KW-0460">Magnesium</keyword>
<sequence length="473" mass="51009">MPSSNLSCPRLLVAGLGGGSGKTIVSLGLARALVEQGLSVQTFKKGPDYIDAKWLSLASRGGATNLDPFLFSPEVLRNVFWSRALGKDLALIEGNRGLYDGKDIQGTYSSAELAKTLHCPVVVVADCTKVTRTMAAIVLGLKAFDPDVDIRGVILNRTAGGRHQNILRQSIEKYTDVPVLGILPKLAVNPIPERQMGLVSDMELEMDPFGEIASRIREHVDVAACLEVSRSAPAVAGEIAPLFPSVSSASPVRIGVARDAALWFYYQENLDALRHAGAELVEFSLLADEAVPDVHALYMGGGFPETMARELSANLSMRRSVAACVQEGMPVYAECGGLMYLGRSLCVGEKSYPMSGVFALDVQISKRPQGHGYMRAVVSASNPFYPPSTPLSGHEFHYSRCFDPERADSPVFQVQLGQGVGAGGDGMLVRNCLASYMYIHALGTPDWAVRFADAARIFSRCRERGNPCPDIRL</sequence>
<dbReference type="NCBIfam" id="NF002204">
    <property type="entry name" value="PRK01077.1"/>
    <property type="match status" value="1"/>
</dbReference>
<evidence type="ECO:0000256" key="5">
    <source>
        <dbReference type="ARBA" id="ARBA00022840"/>
    </source>
</evidence>
<dbReference type="PROSITE" id="PS51274">
    <property type="entry name" value="GATASE_COBBQ"/>
    <property type="match status" value="1"/>
</dbReference>
<dbReference type="GO" id="GO:0009236">
    <property type="term" value="P:cobalamin biosynthetic process"/>
    <property type="evidence" value="ECO:0007669"/>
    <property type="project" value="UniProtKB-UniRule"/>
</dbReference>
<evidence type="ECO:0000256" key="4">
    <source>
        <dbReference type="ARBA" id="ARBA00022741"/>
    </source>
</evidence>
<accession>A0A109W602</accession>
<dbReference type="STRING" id="888061.AXF15_07395"/>
<dbReference type="InterPro" id="IPR002586">
    <property type="entry name" value="CobQ/CobB/MinD/ParA_Nub-bd_dom"/>
</dbReference>
<dbReference type="SUPFAM" id="SSF52540">
    <property type="entry name" value="P-loop containing nucleoside triphosphate hydrolases"/>
    <property type="match status" value="1"/>
</dbReference>
<evidence type="ECO:0000313" key="12">
    <source>
        <dbReference type="Proteomes" id="UP000063964"/>
    </source>
</evidence>
<comment type="catalytic activity">
    <reaction evidence="8">
        <text>cob(II)yrinate + 2 L-glutamine + 2 ATP + 2 H2O = cob(II)yrinate a,c diamide + 2 L-glutamate + 2 ADP + 2 phosphate + 2 H(+)</text>
        <dbReference type="Rhea" id="RHEA:26289"/>
        <dbReference type="ChEBI" id="CHEBI:15377"/>
        <dbReference type="ChEBI" id="CHEBI:15378"/>
        <dbReference type="ChEBI" id="CHEBI:29985"/>
        <dbReference type="ChEBI" id="CHEBI:30616"/>
        <dbReference type="ChEBI" id="CHEBI:43474"/>
        <dbReference type="ChEBI" id="CHEBI:58359"/>
        <dbReference type="ChEBI" id="CHEBI:58537"/>
        <dbReference type="ChEBI" id="CHEBI:58894"/>
        <dbReference type="ChEBI" id="CHEBI:456216"/>
        <dbReference type="EC" id="6.3.5.11"/>
    </reaction>
</comment>
<keyword evidence="7 8" id="KW-0315">Glutamine amidotransferase</keyword>
<dbReference type="Pfam" id="PF01656">
    <property type="entry name" value="CbiA"/>
    <property type="match status" value="1"/>
</dbReference>
<dbReference type="InterPro" id="IPR027417">
    <property type="entry name" value="P-loop_NTPase"/>
</dbReference>
<gene>
    <name evidence="8" type="primary">cbiA</name>
    <name evidence="11" type="ORF">AXF15_07395</name>
</gene>
<dbReference type="GO" id="GO:0005524">
    <property type="term" value="F:ATP binding"/>
    <property type="evidence" value="ECO:0007669"/>
    <property type="project" value="UniProtKB-UniRule"/>
</dbReference>
<name>A0A109W602_9BACT</name>
<proteinExistence type="inferred from homology"/>
<dbReference type="SUPFAM" id="SSF52317">
    <property type="entry name" value="Class I glutamine amidotransferase-like"/>
    <property type="match status" value="1"/>
</dbReference>
<comment type="domain">
    <text evidence="8">Comprises of two domains. The C-terminal domain contains the binding site for glutamine and catalyzes the hydrolysis of this substrate to glutamate and ammonia. The N-terminal domain is anticipated to bind ATP and cobyrinate and catalyzes the ultimate synthesis of the diamide product. The ammonia produced via the glutaminase domain is probably translocated to the adjacent domain via a molecular tunnel, where it reacts with an activated intermediate.</text>
</comment>
<dbReference type="NCBIfam" id="TIGR00379">
    <property type="entry name" value="cobB"/>
    <property type="match status" value="1"/>
</dbReference>
<dbReference type="GO" id="GO:0042242">
    <property type="term" value="F:cobyrinic acid a,c-diamide synthase activity"/>
    <property type="evidence" value="ECO:0007669"/>
    <property type="project" value="UniProtKB-UniRule"/>
</dbReference>
<keyword evidence="5 8" id="KW-0067">ATP-binding</keyword>
<keyword evidence="12" id="KW-1185">Reference proteome</keyword>
<feature type="active site" description="Nucleophile" evidence="8">
    <location>
        <position position="335"/>
    </location>
</feature>
<dbReference type="CDD" id="cd03130">
    <property type="entry name" value="GATase1_CobB"/>
    <property type="match status" value="1"/>
</dbReference>
<comment type="miscellaneous">
    <text evidence="8">The a and c carboxylates of cobyrinate are activated for nucleophilic attack via formation of a phosphorylated intermediate by ATP. CbiA catalyzes first the amidation of the c-carboxylate, and then that of the a-carboxylate.</text>
</comment>
<dbReference type="RefSeq" id="WP_066605442.1">
    <property type="nucleotide sequence ID" value="NZ_CP014230.1"/>
</dbReference>
<organism evidence="11 12">
    <name type="scientific">Desulfomicrobium orale DSM 12838</name>
    <dbReference type="NCBI Taxonomy" id="888061"/>
    <lineage>
        <taxon>Bacteria</taxon>
        <taxon>Pseudomonadati</taxon>
        <taxon>Thermodesulfobacteriota</taxon>
        <taxon>Desulfovibrionia</taxon>
        <taxon>Desulfovibrionales</taxon>
        <taxon>Desulfomicrobiaceae</taxon>
        <taxon>Desulfomicrobium</taxon>
    </lineage>
</organism>
<evidence type="ECO:0000256" key="8">
    <source>
        <dbReference type="HAMAP-Rule" id="MF_00027"/>
    </source>
</evidence>
<protein>
    <recommendedName>
        <fullName evidence="8">Cobyrinate a,c-diamide synthase</fullName>
        <ecNumber evidence="8">6.3.5.11</ecNumber>
    </recommendedName>
    <alternativeName>
        <fullName evidence="8">Cobyrinic acid a,c-diamide synthetase</fullName>
    </alternativeName>
</protein>
<dbReference type="AlphaFoldDB" id="A0A109W602"/>
<comment type="similarity">
    <text evidence="8">Belongs to the CobB/CbiA family.</text>
</comment>
<dbReference type="Gene3D" id="3.40.50.300">
    <property type="entry name" value="P-loop containing nucleotide triphosphate hydrolases"/>
    <property type="match status" value="1"/>
</dbReference>
<dbReference type="PANTHER" id="PTHR43873:SF1">
    <property type="entry name" value="COBYRINATE A,C-DIAMIDE SYNTHASE"/>
    <property type="match status" value="1"/>
</dbReference>
<evidence type="ECO:0000256" key="3">
    <source>
        <dbReference type="ARBA" id="ARBA00022598"/>
    </source>
</evidence>
<feature type="domain" description="CobQ/CobB/MinD/ParA nucleotide binding" evidence="9">
    <location>
        <begin position="12"/>
        <end position="195"/>
    </location>
</feature>
<dbReference type="Gene3D" id="3.40.50.880">
    <property type="match status" value="1"/>
</dbReference>
<dbReference type="InterPro" id="IPR004484">
    <property type="entry name" value="CbiA/CobB_synth"/>
</dbReference>
<evidence type="ECO:0000256" key="1">
    <source>
        <dbReference type="ARBA" id="ARBA00001946"/>
    </source>
</evidence>
<evidence type="ECO:0000259" key="10">
    <source>
        <dbReference type="Pfam" id="PF07685"/>
    </source>
</evidence>
<evidence type="ECO:0000313" key="11">
    <source>
        <dbReference type="EMBL" id="AMD92946.1"/>
    </source>
</evidence>
<dbReference type="InterPro" id="IPR011698">
    <property type="entry name" value="GATase_3"/>
</dbReference>
<dbReference type="EMBL" id="CP014230">
    <property type="protein sequence ID" value="AMD92946.1"/>
    <property type="molecule type" value="Genomic_DNA"/>
</dbReference>
<dbReference type="Pfam" id="PF07685">
    <property type="entry name" value="GATase_3"/>
    <property type="match status" value="1"/>
</dbReference>
<dbReference type="Proteomes" id="UP000063964">
    <property type="component" value="Chromosome"/>
</dbReference>
<reference evidence="12" key="1">
    <citation type="submission" date="2016-02" db="EMBL/GenBank/DDBJ databases">
        <authorList>
            <person name="Holder M.E."/>
            <person name="Ajami N.J."/>
            <person name="Petrosino J.F."/>
        </authorList>
    </citation>
    <scope>NUCLEOTIDE SEQUENCE [LARGE SCALE GENOMIC DNA]</scope>
    <source>
        <strain evidence="12">DSM 12838</strain>
    </source>
</reference>
<dbReference type="PANTHER" id="PTHR43873">
    <property type="entry name" value="COBYRINATE A,C-DIAMIDE SYNTHASE"/>
    <property type="match status" value="1"/>
</dbReference>
<dbReference type="KEGG" id="doa:AXF15_07395"/>
<comment type="function">
    <text evidence="8">Catalyzes the ATP-dependent amidation of the two carboxylate groups at positions a and c of cobyrinate, using either L-glutamine or ammonia as the nitrogen source.</text>
</comment>
<comment type="caution">
    <text evidence="8">Lacks conserved residue(s) required for the propagation of feature annotation.</text>
</comment>
<dbReference type="InterPro" id="IPR029062">
    <property type="entry name" value="Class_I_gatase-like"/>
</dbReference>
<keyword evidence="3 8" id="KW-0436">Ligase</keyword>
<evidence type="ECO:0000259" key="9">
    <source>
        <dbReference type="Pfam" id="PF01656"/>
    </source>
</evidence>
<keyword evidence="4 8" id="KW-0547">Nucleotide-binding</keyword>
<comment type="pathway">
    <text evidence="8">Cofactor biosynthesis; adenosylcobalamin biosynthesis; cob(II)yrinate a,c-diamide from sirohydrochlorin (anaerobic route): step 10/10.</text>
</comment>
<dbReference type="CDD" id="cd05388">
    <property type="entry name" value="CobB_N"/>
    <property type="match status" value="1"/>
</dbReference>
<dbReference type="HAMAP" id="MF_00027">
    <property type="entry name" value="CobB_CbiA"/>
    <property type="match status" value="1"/>
</dbReference>
<evidence type="ECO:0000256" key="2">
    <source>
        <dbReference type="ARBA" id="ARBA00022573"/>
    </source>
</evidence>
<dbReference type="OrthoDB" id="9764035at2"/>